<name>A0A5K7Z716_9BACT</name>
<keyword evidence="2" id="KW-0479">Metal-binding</keyword>
<dbReference type="Proteomes" id="UP000427769">
    <property type="component" value="Chromosome"/>
</dbReference>
<dbReference type="PROSITE" id="PS01102">
    <property type="entry name" value="ZF_DKSA_1"/>
    <property type="match status" value="1"/>
</dbReference>
<accession>A0A5K7Z716</accession>
<keyword evidence="1" id="KW-0963">Cytoplasm</keyword>
<dbReference type="PANTHER" id="PTHR33823">
    <property type="entry name" value="RNA POLYMERASE-BINDING TRANSCRIPTION FACTOR DKSA-RELATED"/>
    <property type="match status" value="1"/>
</dbReference>
<keyword evidence="9" id="KW-1185">Reference proteome</keyword>
<evidence type="ECO:0000313" key="9">
    <source>
        <dbReference type="Proteomes" id="UP000427769"/>
    </source>
</evidence>
<dbReference type="AlphaFoldDB" id="A0A5K7Z716"/>
<keyword evidence="4" id="KW-0862">Zinc</keyword>
<dbReference type="GO" id="GO:0008270">
    <property type="term" value="F:zinc ion binding"/>
    <property type="evidence" value="ECO:0007669"/>
    <property type="project" value="UniProtKB-KW"/>
</dbReference>
<evidence type="ECO:0000259" key="6">
    <source>
        <dbReference type="Pfam" id="PF01258"/>
    </source>
</evidence>
<evidence type="ECO:0000259" key="7">
    <source>
        <dbReference type="Pfam" id="PF21157"/>
    </source>
</evidence>
<gene>
    <name evidence="8" type="primary">dksA_3</name>
    <name evidence="8" type="ORF">DSCW_39570</name>
</gene>
<evidence type="ECO:0000256" key="2">
    <source>
        <dbReference type="ARBA" id="ARBA00022723"/>
    </source>
</evidence>
<evidence type="ECO:0000256" key="4">
    <source>
        <dbReference type="ARBA" id="ARBA00022833"/>
    </source>
</evidence>
<evidence type="ECO:0000313" key="8">
    <source>
        <dbReference type="EMBL" id="BBO76540.1"/>
    </source>
</evidence>
<dbReference type="NCBIfam" id="TIGR02420">
    <property type="entry name" value="dksA"/>
    <property type="match status" value="1"/>
</dbReference>
<evidence type="ECO:0000256" key="1">
    <source>
        <dbReference type="ARBA" id="ARBA00022490"/>
    </source>
</evidence>
<feature type="zinc finger region" description="dksA C4-type" evidence="5">
    <location>
        <begin position="83"/>
        <end position="107"/>
    </location>
</feature>
<feature type="domain" description="DnaK suppressor protein DksA N-terminal" evidence="7">
    <location>
        <begin position="6"/>
        <end position="75"/>
    </location>
</feature>
<dbReference type="PROSITE" id="PS51128">
    <property type="entry name" value="ZF_DKSA_2"/>
    <property type="match status" value="1"/>
</dbReference>
<reference evidence="8 9" key="1">
    <citation type="submission" date="2019-11" db="EMBL/GenBank/DDBJ databases">
        <title>Comparative genomics of hydrocarbon-degrading Desulfosarcina strains.</title>
        <authorList>
            <person name="Watanabe M."/>
            <person name="Kojima H."/>
            <person name="Fukui M."/>
        </authorList>
    </citation>
    <scope>NUCLEOTIDE SEQUENCE [LARGE SCALE GENOMIC DNA]</scope>
    <source>
        <strain evidence="8 9">PP31</strain>
    </source>
</reference>
<dbReference type="Gene3D" id="1.20.120.910">
    <property type="entry name" value="DksA, coiled-coil domain"/>
    <property type="match status" value="1"/>
</dbReference>
<dbReference type="KEGG" id="dwd:DSCW_39570"/>
<protein>
    <submittedName>
        <fullName evidence="8">RNA polymerase-binding transcription factor DksA</fullName>
    </submittedName>
</protein>
<proteinExistence type="predicted"/>
<dbReference type="Pfam" id="PF21157">
    <property type="entry name" value="DksA_N"/>
    <property type="match status" value="1"/>
</dbReference>
<evidence type="ECO:0000256" key="5">
    <source>
        <dbReference type="PROSITE-ProRule" id="PRU00510"/>
    </source>
</evidence>
<organism evidence="8 9">
    <name type="scientific">Desulfosarcina widdelii</name>
    <dbReference type="NCBI Taxonomy" id="947919"/>
    <lineage>
        <taxon>Bacteria</taxon>
        <taxon>Pseudomonadati</taxon>
        <taxon>Thermodesulfobacteriota</taxon>
        <taxon>Desulfobacteria</taxon>
        <taxon>Desulfobacterales</taxon>
        <taxon>Desulfosarcinaceae</taxon>
        <taxon>Desulfosarcina</taxon>
    </lineage>
</organism>
<dbReference type="InterPro" id="IPR000962">
    <property type="entry name" value="Znf_DskA_TraR"/>
</dbReference>
<dbReference type="InterPro" id="IPR012784">
    <property type="entry name" value="DksA_RNA_pol-bd"/>
</dbReference>
<sequence length="120" mass="13910">MNKDDLKFFEDLLHKRLQELLSHAGETVSGMTEQKENFPDPTDRATLESDRNFMLRIRDREHKLIKKVKKALERIENGTFGICEKCGDDISIERLKARPVTTQCIECKTKEEAFEKALGI</sequence>
<dbReference type="OrthoDB" id="9803742at2"/>
<dbReference type="RefSeq" id="WP_155305362.1">
    <property type="nucleotide sequence ID" value="NZ_AP021875.1"/>
</dbReference>
<dbReference type="Pfam" id="PF01258">
    <property type="entry name" value="zf-dskA_traR"/>
    <property type="match status" value="1"/>
</dbReference>
<dbReference type="InterPro" id="IPR020458">
    <property type="entry name" value="Znf_DskA_TraR_CS"/>
</dbReference>
<dbReference type="SUPFAM" id="SSF57716">
    <property type="entry name" value="Glucocorticoid receptor-like (DNA-binding domain)"/>
    <property type="match status" value="1"/>
</dbReference>
<dbReference type="EMBL" id="AP021875">
    <property type="protein sequence ID" value="BBO76540.1"/>
    <property type="molecule type" value="Genomic_DNA"/>
</dbReference>
<dbReference type="SUPFAM" id="SSF109635">
    <property type="entry name" value="DnaK suppressor protein DksA, alpha-hairpin domain"/>
    <property type="match status" value="1"/>
</dbReference>
<dbReference type="InterPro" id="IPR037187">
    <property type="entry name" value="DnaK_N"/>
</dbReference>
<feature type="domain" description="Zinc finger DksA/TraR C4-type" evidence="6">
    <location>
        <begin position="78"/>
        <end position="112"/>
    </location>
</feature>
<dbReference type="PANTHER" id="PTHR33823:SF2">
    <property type="entry name" value="RNA POLYMERASE-BINDING TRANSCRIPTION FACTOR DKSA"/>
    <property type="match status" value="1"/>
</dbReference>
<dbReference type="InterPro" id="IPR048489">
    <property type="entry name" value="DksA_N"/>
</dbReference>
<keyword evidence="3" id="KW-0863">Zinc-finger</keyword>
<evidence type="ECO:0000256" key="3">
    <source>
        <dbReference type="ARBA" id="ARBA00022771"/>
    </source>
</evidence>